<evidence type="ECO:0000313" key="2">
    <source>
        <dbReference type="EMBL" id="GAA4869727.1"/>
    </source>
</evidence>
<keyword evidence="1" id="KW-1133">Transmembrane helix</keyword>
<proteinExistence type="predicted"/>
<evidence type="ECO:0000256" key="1">
    <source>
        <dbReference type="SAM" id="Phobius"/>
    </source>
</evidence>
<dbReference type="EMBL" id="BAABIS010000001">
    <property type="protein sequence ID" value="GAA4869727.1"/>
    <property type="molecule type" value="Genomic_DNA"/>
</dbReference>
<sequence>MNQQPYAQPTPAVLYTTDGQPLYTAPPQTAPLSVYRPAPLPQPVPVHAVDPTSVYLPTPAAEPGRDVWPARLLAGGIGTGAAGIGLGFLFQAIAAAATGIGLLAAVLALIWLLKNTSSSGGGRSGAVNLSVNVTNRNR</sequence>
<feature type="transmembrane region" description="Helical" evidence="1">
    <location>
        <begin position="88"/>
        <end position="113"/>
    </location>
</feature>
<keyword evidence="1" id="KW-0812">Transmembrane</keyword>
<gene>
    <name evidence="2" type="ORF">GCM10023235_55590</name>
</gene>
<comment type="caution">
    <text evidence="2">The sequence shown here is derived from an EMBL/GenBank/DDBJ whole genome shotgun (WGS) entry which is preliminary data.</text>
</comment>
<organism evidence="2 3">
    <name type="scientific">Kitasatospora terrestris</name>
    <dbReference type="NCBI Taxonomy" id="258051"/>
    <lineage>
        <taxon>Bacteria</taxon>
        <taxon>Bacillati</taxon>
        <taxon>Actinomycetota</taxon>
        <taxon>Actinomycetes</taxon>
        <taxon>Kitasatosporales</taxon>
        <taxon>Streptomycetaceae</taxon>
        <taxon>Kitasatospora</taxon>
    </lineage>
</organism>
<evidence type="ECO:0008006" key="4">
    <source>
        <dbReference type="Google" id="ProtNLM"/>
    </source>
</evidence>
<accession>A0ABP9E5C1</accession>
<reference evidence="3" key="1">
    <citation type="journal article" date="2019" name="Int. J. Syst. Evol. Microbiol.">
        <title>The Global Catalogue of Microorganisms (GCM) 10K type strain sequencing project: providing services to taxonomists for standard genome sequencing and annotation.</title>
        <authorList>
            <consortium name="The Broad Institute Genomics Platform"/>
            <consortium name="The Broad Institute Genome Sequencing Center for Infectious Disease"/>
            <person name="Wu L."/>
            <person name="Ma J."/>
        </authorList>
    </citation>
    <scope>NUCLEOTIDE SEQUENCE [LARGE SCALE GENOMIC DNA]</scope>
    <source>
        <strain evidence="3">JCM 13006</strain>
    </source>
</reference>
<keyword evidence="3" id="KW-1185">Reference proteome</keyword>
<keyword evidence="1" id="KW-0472">Membrane</keyword>
<dbReference type="RefSeq" id="WP_345699610.1">
    <property type="nucleotide sequence ID" value="NZ_BAABIS010000001.1"/>
</dbReference>
<name>A0ABP9E5C1_9ACTN</name>
<evidence type="ECO:0000313" key="3">
    <source>
        <dbReference type="Proteomes" id="UP001501752"/>
    </source>
</evidence>
<dbReference type="Proteomes" id="UP001501752">
    <property type="component" value="Unassembled WGS sequence"/>
</dbReference>
<protein>
    <recommendedName>
        <fullName evidence="4">SpdD protein</fullName>
    </recommendedName>
</protein>